<feature type="signal peptide" evidence="1">
    <location>
        <begin position="1"/>
        <end position="19"/>
    </location>
</feature>
<evidence type="ECO:0000256" key="1">
    <source>
        <dbReference type="SAM" id="SignalP"/>
    </source>
</evidence>
<protein>
    <submittedName>
        <fullName evidence="2">Uncharacterized protein</fullName>
    </submittedName>
</protein>
<proteinExistence type="predicted"/>
<gene>
    <name evidence="2" type="ORF">EJ02DRAFT_480047</name>
</gene>
<dbReference type="EMBL" id="ML976183">
    <property type="protein sequence ID" value="KAF1936535.1"/>
    <property type="molecule type" value="Genomic_DNA"/>
</dbReference>
<dbReference type="OrthoDB" id="3799394at2759"/>
<evidence type="ECO:0000313" key="2">
    <source>
        <dbReference type="EMBL" id="KAF1936535.1"/>
    </source>
</evidence>
<feature type="chain" id="PRO_5025512690" evidence="1">
    <location>
        <begin position="20"/>
        <end position="252"/>
    </location>
</feature>
<organism evidence="2 3">
    <name type="scientific">Clathrospora elynae</name>
    <dbReference type="NCBI Taxonomy" id="706981"/>
    <lineage>
        <taxon>Eukaryota</taxon>
        <taxon>Fungi</taxon>
        <taxon>Dikarya</taxon>
        <taxon>Ascomycota</taxon>
        <taxon>Pezizomycotina</taxon>
        <taxon>Dothideomycetes</taxon>
        <taxon>Pleosporomycetidae</taxon>
        <taxon>Pleosporales</taxon>
        <taxon>Diademaceae</taxon>
        <taxon>Clathrospora</taxon>
    </lineage>
</organism>
<dbReference type="AlphaFoldDB" id="A0A6A5S7F6"/>
<accession>A0A6A5S7F6</accession>
<name>A0A6A5S7F6_9PLEO</name>
<dbReference type="Proteomes" id="UP000800038">
    <property type="component" value="Unassembled WGS sequence"/>
</dbReference>
<keyword evidence="3" id="KW-1185">Reference proteome</keyword>
<sequence length="252" mass="26578">MKSFQLLFSLLGALATVTGLQGGNCVSRCPQVKCLVTDEIAVCRCINNRERRCYRICPDYTPTFTLCPAKPISTPISAPSLDSTASCVCDDVFCIQMWPDSCHCANDAAQKCYEKCGVVPALQSCGDGVPPLSISTLTTSTKTKTPSATSTYASPTPIHQICGGGRANSLSCGDGYTCIADPYTPNSCGPACDQWGICVKDEMCGGFAGKDCEGKGQVCHDDPRDDCDPHQGGADCAGLCVWSHGSVDDRVT</sequence>
<reference evidence="2" key="1">
    <citation type="journal article" date="2020" name="Stud. Mycol.">
        <title>101 Dothideomycetes genomes: a test case for predicting lifestyles and emergence of pathogens.</title>
        <authorList>
            <person name="Haridas S."/>
            <person name="Albert R."/>
            <person name="Binder M."/>
            <person name="Bloem J."/>
            <person name="Labutti K."/>
            <person name="Salamov A."/>
            <person name="Andreopoulos B."/>
            <person name="Baker S."/>
            <person name="Barry K."/>
            <person name="Bills G."/>
            <person name="Bluhm B."/>
            <person name="Cannon C."/>
            <person name="Castanera R."/>
            <person name="Culley D."/>
            <person name="Daum C."/>
            <person name="Ezra D."/>
            <person name="Gonzalez J."/>
            <person name="Henrissat B."/>
            <person name="Kuo A."/>
            <person name="Liang C."/>
            <person name="Lipzen A."/>
            <person name="Lutzoni F."/>
            <person name="Magnuson J."/>
            <person name="Mondo S."/>
            <person name="Nolan M."/>
            <person name="Ohm R."/>
            <person name="Pangilinan J."/>
            <person name="Park H.-J."/>
            <person name="Ramirez L."/>
            <person name="Alfaro M."/>
            <person name="Sun H."/>
            <person name="Tritt A."/>
            <person name="Yoshinaga Y."/>
            <person name="Zwiers L.-H."/>
            <person name="Turgeon B."/>
            <person name="Goodwin S."/>
            <person name="Spatafora J."/>
            <person name="Crous P."/>
            <person name="Grigoriev I."/>
        </authorList>
    </citation>
    <scope>NUCLEOTIDE SEQUENCE</scope>
    <source>
        <strain evidence="2">CBS 161.51</strain>
    </source>
</reference>
<evidence type="ECO:0000313" key="3">
    <source>
        <dbReference type="Proteomes" id="UP000800038"/>
    </source>
</evidence>
<keyword evidence="1" id="KW-0732">Signal</keyword>